<keyword evidence="2" id="KW-1133">Transmembrane helix</keyword>
<feature type="chain" id="PRO_5002165538" description="Extracellular membrane protein CFEM domain-containing protein" evidence="3">
    <location>
        <begin position="22"/>
        <end position="896"/>
    </location>
</feature>
<proteinExistence type="predicted"/>
<feature type="compositionally biased region" description="Low complexity" evidence="1">
    <location>
        <begin position="699"/>
        <end position="711"/>
    </location>
</feature>
<feature type="region of interest" description="Disordered" evidence="1">
    <location>
        <begin position="485"/>
        <end position="511"/>
    </location>
</feature>
<sequence>MALCFLYPIHVLLLYLTLAKAAFSLSPELTKFIPSCAQECFESFLDANYNESQGGASPSLQFFCSTQSTSGNTVGEGAVSCIISEDNVKLCTGNDAQGTTPQGIVGVLLTSQATVVAEALEMCNGQPNALPNTHSTITATLVMVTSGVVVISPATTSGHLTHASIARTTAISRPLSNPTSTTSSLSQTTGTSTSSVMTLPPTQNSSKNTGLTKNQIVGISVAGVGGAAVVIGAMALVVCLRRRKLARRGSDMLPFQTDPDVSEIYGGMQTTSGKHNLRPWGGSSTPPPVPPRLELSPPNMFSRRSIPDNIGLAVSPDRPNRADQRYSKLLPEKPTLRLVLPNESQVSNQLSMNRRQVPSIQSTVTQFEEDDGPSYDPVETRFRGPDNTISTTIKAFPSVPKNTTTSGQPNPSIVKPNSGDFSAQYINRIPYIDRTVGPGPPIYIKPSVADRPSVWGVSGTLQKAQDPSQPRGLEVPNTLRPLTQASSVYSQPTPHTTPTPFYYTPGTRQPSLNISEANAQSIRTTSYKQMGPYNRGSSSSLTSFESEDAGRGKRDYLTTRTSAGFRKSVAELSPVEGSPSSGKSPVSYPTIPGPVRLKASALKMVPPPPQPDFGAVFSSRSNPNANMANKPWLAAEIAAQQQRNLRREELRLSRATRPSPQSKPGLLPAAQIREKGNPQQPVLGYSVNQKMQNMKTNALRSLPSQQQSLSRPLPPEPLIQSLSQSQEQSQMRPYPQTQIQSLPQQEASNLRPGAFLLRHSRSSSTTSANSTSSSLLAKRLGADKAAALHLNTKSDPRDKIRPGWRVLKQDEIEAAKDPGWRPQLLQQAQGGRQKNGASDRNGDVRPETGGAPLSSKSVRFDVEKDEGNTTPPPVTPGWVPKLTPTRRGNELFLSVQ</sequence>
<feature type="region of interest" description="Disordered" evidence="1">
    <location>
        <begin position="351"/>
        <end position="379"/>
    </location>
</feature>
<evidence type="ECO:0000256" key="1">
    <source>
        <dbReference type="SAM" id="MobiDB-lite"/>
    </source>
</evidence>
<reference evidence="4 5" key="1">
    <citation type="submission" date="2014-04" db="EMBL/GenBank/DDBJ databases">
        <authorList>
            <consortium name="DOE Joint Genome Institute"/>
            <person name="Kuo A."/>
            <person name="Martino E."/>
            <person name="Perotto S."/>
            <person name="Kohler A."/>
            <person name="Nagy L.G."/>
            <person name="Floudas D."/>
            <person name="Copeland A."/>
            <person name="Barry K.W."/>
            <person name="Cichocki N."/>
            <person name="Veneault-Fourrey C."/>
            <person name="LaButti K."/>
            <person name="Lindquist E.A."/>
            <person name="Lipzen A."/>
            <person name="Lundell T."/>
            <person name="Morin E."/>
            <person name="Murat C."/>
            <person name="Sun H."/>
            <person name="Tunlid A."/>
            <person name="Henrissat B."/>
            <person name="Grigoriev I.V."/>
            <person name="Hibbett D.S."/>
            <person name="Martin F."/>
            <person name="Nordberg H.P."/>
            <person name="Cantor M.N."/>
            <person name="Hua S.X."/>
        </authorList>
    </citation>
    <scope>NUCLEOTIDE SEQUENCE [LARGE SCALE GENOMIC DNA]</scope>
    <source>
        <strain evidence="4 5">Zn</strain>
    </source>
</reference>
<accession>A0A0C3HRY1</accession>
<feature type="region of interest" description="Disordered" evidence="1">
    <location>
        <begin position="272"/>
        <end position="291"/>
    </location>
</feature>
<feature type="compositionally biased region" description="Polar residues" evidence="1">
    <location>
        <begin position="400"/>
        <end position="411"/>
    </location>
</feature>
<reference evidence="5" key="2">
    <citation type="submission" date="2015-01" db="EMBL/GenBank/DDBJ databases">
        <title>Evolutionary Origins and Diversification of the Mycorrhizal Mutualists.</title>
        <authorList>
            <consortium name="DOE Joint Genome Institute"/>
            <consortium name="Mycorrhizal Genomics Consortium"/>
            <person name="Kohler A."/>
            <person name="Kuo A."/>
            <person name="Nagy L.G."/>
            <person name="Floudas D."/>
            <person name="Copeland A."/>
            <person name="Barry K.W."/>
            <person name="Cichocki N."/>
            <person name="Veneault-Fourrey C."/>
            <person name="LaButti K."/>
            <person name="Lindquist E.A."/>
            <person name="Lipzen A."/>
            <person name="Lundell T."/>
            <person name="Morin E."/>
            <person name="Murat C."/>
            <person name="Riley R."/>
            <person name="Ohm R."/>
            <person name="Sun H."/>
            <person name="Tunlid A."/>
            <person name="Henrissat B."/>
            <person name="Grigoriev I.V."/>
            <person name="Hibbett D.S."/>
            <person name="Martin F."/>
        </authorList>
    </citation>
    <scope>NUCLEOTIDE SEQUENCE [LARGE SCALE GENOMIC DNA]</scope>
    <source>
        <strain evidence="5">Zn</strain>
    </source>
</reference>
<feature type="region of interest" description="Disordered" evidence="1">
    <location>
        <begin position="171"/>
        <end position="210"/>
    </location>
</feature>
<evidence type="ECO:0000256" key="2">
    <source>
        <dbReference type="SAM" id="Phobius"/>
    </source>
</evidence>
<protein>
    <recommendedName>
        <fullName evidence="6">Extracellular membrane protein CFEM domain-containing protein</fullName>
    </recommendedName>
</protein>
<feature type="compositionally biased region" description="Polar residues" evidence="1">
    <location>
        <begin position="826"/>
        <end position="838"/>
    </location>
</feature>
<feature type="compositionally biased region" description="Low complexity" evidence="1">
    <location>
        <begin position="718"/>
        <end position="730"/>
    </location>
</feature>
<feature type="compositionally biased region" description="Polar residues" evidence="1">
    <location>
        <begin position="351"/>
        <end position="366"/>
    </location>
</feature>
<keyword evidence="3" id="KW-0732">Signal</keyword>
<feature type="compositionally biased region" description="Polar residues" evidence="1">
    <location>
        <begin position="200"/>
        <end position="210"/>
    </location>
</feature>
<evidence type="ECO:0000313" key="4">
    <source>
        <dbReference type="EMBL" id="KIN05775.1"/>
    </source>
</evidence>
<name>A0A0C3HRY1_OIDMZ</name>
<feature type="transmembrane region" description="Helical" evidence="2">
    <location>
        <begin position="216"/>
        <end position="240"/>
    </location>
</feature>
<dbReference type="OrthoDB" id="3946741at2759"/>
<evidence type="ECO:0008006" key="6">
    <source>
        <dbReference type="Google" id="ProtNLM"/>
    </source>
</evidence>
<feature type="region of interest" description="Disordered" evidence="1">
    <location>
        <begin position="826"/>
        <end position="896"/>
    </location>
</feature>
<feature type="region of interest" description="Disordered" evidence="1">
    <location>
        <begin position="397"/>
        <end position="419"/>
    </location>
</feature>
<feature type="signal peptide" evidence="3">
    <location>
        <begin position="1"/>
        <end position="21"/>
    </location>
</feature>
<gene>
    <name evidence="4" type="ORF">OIDMADRAFT_49290</name>
</gene>
<evidence type="ECO:0000256" key="3">
    <source>
        <dbReference type="SAM" id="SignalP"/>
    </source>
</evidence>
<keyword evidence="2" id="KW-0472">Membrane</keyword>
<organism evidence="4 5">
    <name type="scientific">Oidiodendron maius (strain Zn)</name>
    <dbReference type="NCBI Taxonomy" id="913774"/>
    <lineage>
        <taxon>Eukaryota</taxon>
        <taxon>Fungi</taxon>
        <taxon>Dikarya</taxon>
        <taxon>Ascomycota</taxon>
        <taxon>Pezizomycotina</taxon>
        <taxon>Leotiomycetes</taxon>
        <taxon>Leotiomycetes incertae sedis</taxon>
        <taxon>Myxotrichaceae</taxon>
        <taxon>Oidiodendron</taxon>
    </lineage>
</organism>
<dbReference type="Proteomes" id="UP000054321">
    <property type="component" value="Unassembled WGS sequence"/>
</dbReference>
<dbReference type="STRING" id="913774.A0A0C3HRY1"/>
<dbReference type="HOGENOM" id="CLU_003716_0_0_1"/>
<keyword evidence="5" id="KW-1185">Reference proteome</keyword>
<dbReference type="EMBL" id="KN832871">
    <property type="protein sequence ID" value="KIN05775.1"/>
    <property type="molecule type" value="Genomic_DNA"/>
</dbReference>
<feature type="compositionally biased region" description="Low complexity" evidence="1">
    <location>
        <begin position="176"/>
        <end position="198"/>
    </location>
</feature>
<feature type="region of interest" description="Disordered" evidence="1">
    <location>
        <begin position="524"/>
        <end position="554"/>
    </location>
</feature>
<evidence type="ECO:0000313" key="5">
    <source>
        <dbReference type="Proteomes" id="UP000054321"/>
    </source>
</evidence>
<feature type="compositionally biased region" description="Basic and acidic residues" evidence="1">
    <location>
        <begin position="858"/>
        <end position="867"/>
    </location>
</feature>
<feature type="region of interest" description="Disordered" evidence="1">
    <location>
        <begin position="651"/>
        <end position="683"/>
    </location>
</feature>
<feature type="region of interest" description="Disordered" evidence="1">
    <location>
        <begin position="699"/>
        <end position="745"/>
    </location>
</feature>
<dbReference type="AlphaFoldDB" id="A0A0C3HRY1"/>
<feature type="compositionally biased region" description="Polar residues" evidence="1">
    <location>
        <begin position="735"/>
        <end position="745"/>
    </location>
</feature>
<dbReference type="InParanoid" id="A0A0C3HRY1"/>
<keyword evidence="2" id="KW-0812">Transmembrane</keyword>
<feature type="compositionally biased region" description="Low complexity" evidence="1">
    <location>
        <begin position="492"/>
        <end position="505"/>
    </location>
</feature>